<protein>
    <submittedName>
        <fullName evidence="1">Uncharacterized protein</fullName>
    </submittedName>
</protein>
<dbReference type="EMBL" id="SNVW01000012">
    <property type="protein sequence ID" value="TDN42401.1"/>
    <property type="molecule type" value="Genomic_DNA"/>
</dbReference>
<proteinExistence type="predicted"/>
<accession>A0A4R6DD08</accession>
<organism evidence="1 2">
    <name type="scientific">Curtobacterium flaccumfaciens</name>
    <dbReference type="NCBI Taxonomy" id="2035"/>
    <lineage>
        <taxon>Bacteria</taxon>
        <taxon>Bacillati</taxon>
        <taxon>Actinomycetota</taxon>
        <taxon>Actinomycetes</taxon>
        <taxon>Micrococcales</taxon>
        <taxon>Microbacteriaceae</taxon>
        <taxon>Curtobacterium</taxon>
    </lineage>
</organism>
<comment type="caution">
    <text evidence="1">The sequence shown here is derived from an EMBL/GenBank/DDBJ whole genome shotgun (WGS) entry which is preliminary data.</text>
</comment>
<name>A0A4R6DD08_9MICO</name>
<evidence type="ECO:0000313" key="1">
    <source>
        <dbReference type="EMBL" id="TDN42401.1"/>
    </source>
</evidence>
<sequence>MSARHARSLVALGIGVATAWVVCRALLRWVVLQLGGVGPDPLLPEDD</sequence>
<dbReference type="RefSeq" id="WP_166645760.1">
    <property type="nucleotide sequence ID" value="NZ_SNVW01000012.1"/>
</dbReference>
<dbReference type="Proteomes" id="UP000295764">
    <property type="component" value="Unassembled WGS sequence"/>
</dbReference>
<gene>
    <name evidence="1" type="ORF">EDF64_11244</name>
</gene>
<dbReference type="AlphaFoldDB" id="A0A4R6DD08"/>
<evidence type="ECO:0000313" key="2">
    <source>
        <dbReference type="Proteomes" id="UP000295764"/>
    </source>
</evidence>
<reference evidence="1 2" key="1">
    <citation type="submission" date="2019-03" db="EMBL/GenBank/DDBJ databases">
        <title>Genomic analyses of the natural microbiome of Caenorhabditis elegans.</title>
        <authorList>
            <person name="Samuel B."/>
        </authorList>
    </citation>
    <scope>NUCLEOTIDE SEQUENCE [LARGE SCALE GENOMIC DNA]</scope>
    <source>
        <strain evidence="1 2">JUb65</strain>
    </source>
</reference>